<keyword evidence="2" id="KW-1185">Reference proteome</keyword>
<evidence type="ECO:0000313" key="2">
    <source>
        <dbReference type="Proteomes" id="UP001732700"/>
    </source>
</evidence>
<dbReference type="Proteomes" id="UP001732700">
    <property type="component" value="Chromosome 4A"/>
</dbReference>
<dbReference type="EnsemblPlants" id="AVESA.00010b.r2.4AG0650870.1">
    <property type="protein sequence ID" value="AVESA.00010b.r2.4AG0650870.1.CDS.1"/>
    <property type="gene ID" value="AVESA.00010b.r2.4AG0650870"/>
</dbReference>
<accession>A0ACD5WKK7</accession>
<organism evidence="1 2">
    <name type="scientific">Avena sativa</name>
    <name type="common">Oat</name>
    <dbReference type="NCBI Taxonomy" id="4498"/>
    <lineage>
        <taxon>Eukaryota</taxon>
        <taxon>Viridiplantae</taxon>
        <taxon>Streptophyta</taxon>
        <taxon>Embryophyta</taxon>
        <taxon>Tracheophyta</taxon>
        <taxon>Spermatophyta</taxon>
        <taxon>Magnoliopsida</taxon>
        <taxon>Liliopsida</taxon>
        <taxon>Poales</taxon>
        <taxon>Poaceae</taxon>
        <taxon>BOP clade</taxon>
        <taxon>Pooideae</taxon>
        <taxon>Poodae</taxon>
        <taxon>Poeae</taxon>
        <taxon>Poeae Chloroplast Group 1 (Aveneae type)</taxon>
        <taxon>Aveninae</taxon>
        <taxon>Avena</taxon>
    </lineage>
</organism>
<evidence type="ECO:0000313" key="1">
    <source>
        <dbReference type="EnsemblPlants" id="AVESA.00010b.r2.4AG0650870.1.CDS.1"/>
    </source>
</evidence>
<reference evidence="1" key="2">
    <citation type="submission" date="2025-09" db="UniProtKB">
        <authorList>
            <consortium name="EnsemblPlants"/>
        </authorList>
    </citation>
    <scope>IDENTIFICATION</scope>
</reference>
<reference evidence="1" key="1">
    <citation type="submission" date="2021-05" db="EMBL/GenBank/DDBJ databases">
        <authorList>
            <person name="Scholz U."/>
            <person name="Mascher M."/>
            <person name="Fiebig A."/>
        </authorList>
    </citation>
    <scope>NUCLEOTIDE SEQUENCE [LARGE SCALE GENOMIC DNA]</scope>
</reference>
<proteinExistence type="predicted"/>
<protein>
    <submittedName>
        <fullName evidence="1">Uncharacterized protein</fullName>
    </submittedName>
</protein>
<name>A0ACD5WKK7_AVESA</name>
<sequence>MPPLRRRRRSTRHSTAAALYSRNDQSEVSGDRTASVSDDVLAYIFAKLSDLAAVVRCAATCLRWAGVVATRAAVISGSLPPLGRFFPDLAVGVFHQENDRPTARGQHTASSSARPCFVATASGARFLGGGQQHILSHDGELLDHSCPVASRNGRLVLELRHEGRRAADGLRFAVFNPMMQRDNNIILVPPLLSKGGKNKTTMRDYGCALLTGHDLRPPRCNSFFGLLLIYNRGGANSTVLRCYSSDTGCWGPEAQCIVKIPSFKIRHMGPAVVHRSVAFWALDQGLLGVRLDQIQIDNAAAASDIMHLVPFISPHYWPNNRLLGVSPDDRLFFMYLGVQAGPKNMIVLHFETLEEEGDDDDVMQKWIVHLQEDDIQRKKTIHHHTGIRLRWLGEKSGIVLFTREERSRDAGTFTFNLRDKVLNKVADDGHSWKNLLGYEIDMAAYLASLARHRP</sequence>